<dbReference type="AlphaFoldDB" id="A0A6B0U083"/>
<comment type="caution">
    <text evidence="3">The sequence shown here is derived from an EMBL/GenBank/DDBJ whole genome shotgun (WGS) entry which is preliminary data.</text>
</comment>
<reference evidence="3 4" key="1">
    <citation type="submission" date="2019-12" db="EMBL/GenBank/DDBJ databases">
        <title>Strain KN286 was isolated from seawater, which was collected from Caroline Seamount in the tropical western Pacific.</title>
        <authorList>
            <person name="Wang Q."/>
        </authorList>
    </citation>
    <scope>NUCLEOTIDE SEQUENCE [LARGE SCALE GENOMIC DNA]</scope>
    <source>
        <strain evidence="3 4">KN286</strain>
    </source>
</reference>
<feature type="domain" description="DUF306" evidence="2">
    <location>
        <begin position="177"/>
        <end position="279"/>
    </location>
</feature>
<feature type="transmembrane region" description="Helical" evidence="1">
    <location>
        <begin position="30"/>
        <end position="51"/>
    </location>
</feature>
<sequence>MAAPTAILADWPGTDTGAKMEEMQMKRISNLLRGACIALAGLGATAVPALAEMSEITGSAAYRERIALPPESLLRVELRDVSKADAPSTLIAAQTVYTDGRVPIAFKLPYDTRLINDRHSYAVSATLSHDGQVLFRTDTVYPVITRDAGEEVDLLLVKASAPAPETDAAAGSAADFAGTWLAEDLMGQGVIDNLQSTLEIQADGTVGGLAGCNRFRGDVDIEGATFRAGPMALTQKACIPAVGEQEQRFMKVLGAANRIVMDGPYMKLLAPNGTEIGRFTKMN</sequence>
<dbReference type="Proteomes" id="UP000436016">
    <property type="component" value="Unassembled WGS sequence"/>
</dbReference>
<evidence type="ECO:0000313" key="4">
    <source>
        <dbReference type="Proteomes" id="UP000436016"/>
    </source>
</evidence>
<dbReference type="InterPro" id="IPR039366">
    <property type="entry name" value="Pilotin"/>
</dbReference>
<keyword evidence="1" id="KW-1133">Transmembrane helix</keyword>
<dbReference type="InterPro" id="IPR005184">
    <property type="entry name" value="DUF306_Meta_HslJ"/>
</dbReference>
<dbReference type="EMBL" id="WUWG01000001">
    <property type="protein sequence ID" value="MXU64551.1"/>
    <property type="molecule type" value="Genomic_DNA"/>
</dbReference>
<proteinExistence type="predicted"/>
<dbReference type="InterPro" id="IPR038670">
    <property type="entry name" value="HslJ-like_sf"/>
</dbReference>
<dbReference type="PANTHER" id="PTHR38013:SF1">
    <property type="entry name" value="GLYCOPROTEIN_POLYSACCHARIDE METABOLISM"/>
    <property type="match status" value="1"/>
</dbReference>
<evidence type="ECO:0000313" key="3">
    <source>
        <dbReference type="EMBL" id="MXU64551.1"/>
    </source>
</evidence>
<evidence type="ECO:0000259" key="2">
    <source>
        <dbReference type="Pfam" id="PF03724"/>
    </source>
</evidence>
<dbReference type="Pfam" id="PF03724">
    <property type="entry name" value="META"/>
    <property type="match status" value="1"/>
</dbReference>
<name>A0A6B0U083_9RHOB</name>
<protein>
    <submittedName>
        <fullName evidence="3">META domain-containing protein</fullName>
    </submittedName>
</protein>
<accession>A0A6B0U083</accession>
<keyword evidence="1" id="KW-0472">Membrane</keyword>
<keyword evidence="4" id="KW-1185">Reference proteome</keyword>
<dbReference type="RefSeq" id="WP_160852042.1">
    <property type="nucleotide sequence ID" value="NZ_WUWG01000001.1"/>
</dbReference>
<dbReference type="Pfam" id="PF09619">
    <property type="entry name" value="YscW"/>
    <property type="match status" value="1"/>
</dbReference>
<dbReference type="Gene3D" id="2.40.128.270">
    <property type="match status" value="1"/>
</dbReference>
<evidence type="ECO:0000256" key="1">
    <source>
        <dbReference type="SAM" id="Phobius"/>
    </source>
</evidence>
<dbReference type="PANTHER" id="PTHR38013">
    <property type="entry name" value="GLYCOPROTEIN/POLYSACCHARIDE METABOLISM"/>
    <property type="match status" value="1"/>
</dbReference>
<organism evidence="3 4">
    <name type="scientific">Oceanomicrobium pacificus</name>
    <dbReference type="NCBI Taxonomy" id="2692916"/>
    <lineage>
        <taxon>Bacteria</taxon>
        <taxon>Pseudomonadati</taxon>
        <taxon>Pseudomonadota</taxon>
        <taxon>Alphaproteobacteria</taxon>
        <taxon>Rhodobacterales</taxon>
        <taxon>Paracoccaceae</taxon>
        <taxon>Oceanomicrobium</taxon>
    </lineage>
</organism>
<dbReference type="InterPro" id="IPR053196">
    <property type="entry name" value="Lipoprotein_YbaY-like"/>
</dbReference>
<gene>
    <name evidence="3" type="ORF">GSH16_03760</name>
</gene>
<keyword evidence="1" id="KW-0812">Transmembrane</keyword>